<dbReference type="GO" id="GO:0006487">
    <property type="term" value="P:protein N-linked glycosylation"/>
    <property type="evidence" value="ECO:0007669"/>
    <property type="project" value="TreeGrafter"/>
</dbReference>
<dbReference type="FunFam" id="3.90.550.10:FF:000051">
    <property type="entry name" value="Alpha-1,2-mannosyltransferase (Ktr4)"/>
    <property type="match status" value="1"/>
</dbReference>
<dbReference type="STRING" id="1884261.A0A5C3R393"/>
<evidence type="ECO:0000256" key="1">
    <source>
        <dbReference type="ARBA" id="ARBA00007677"/>
    </source>
</evidence>
<dbReference type="InterPro" id="IPR002685">
    <property type="entry name" value="Glyco_trans_15"/>
</dbReference>
<protein>
    <submittedName>
        <fullName evidence="4">Glycosyltransferase family 15 protein</fullName>
    </submittedName>
</protein>
<dbReference type="PANTHER" id="PTHR31121:SF6">
    <property type="entry name" value="ALPHA-1,2 MANNOSYLTRANSFERASE KTR1"/>
    <property type="match status" value="1"/>
</dbReference>
<evidence type="ECO:0000313" key="5">
    <source>
        <dbReference type="Proteomes" id="UP000305067"/>
    </source>
</evidence>
<dbReference type="InterPro" id="IPR029044">
    <property type="entry name" value="Nucleotide-diphossugar_trans"/>
</dbReference>
<dbReference type="GO" id="GO:0000026">
    <property type="term" value="F:alpha-1,2-mannosyltransferase activity"/>
    <property type="evidence" value="ECO:0007669"/>
    <property type="project" value="TreeGrafter"/>
</dbReference>
<evidence type="ECO:0000313" key="4">
    <source>
        <dbReference type="EMBL" id="TFL07640.1"/>
    </source>
</evidence>
<dbReference type="EMBL" id="ML178814">
    <property type="protein sequence ID" value="TFL07640.1"/>
    <property type="molecule type" value="Genomic_DNA"/>
</dbReference>
<sequence>MEDRFNRKFGYPWVFLNDEPFTDEFKRRVRILTDAPLHFGLIPATHWYQPDWIDEKKATESRRRMKQKGIIYADSVSYRNMCRYNSGFFYHHELLKPYRYYWRVEPDVKFFCDLDYDPFKFMEENNKVYSFTISLLEWEATISTLWKAVTEFTTANPQYLAEDNALGFISDNGGVKYNLCHFWSNFEIADMELWRSEAYEEFFMHLESKGGFYYERWGDAPIHSIAAALFARKDQLHFFSDIGYKHEWFQHCPKGKEWERGKCSCDPEDTFDFRKNSCLKRFNALFESSP</sequence>
<name>A0A5C3R393_9AGAR</name>
<organism evidence="4 5">
    <name type="scientific">Pterulicium gracile</name>
    <dbReference type="NCBI Taxonomy" id="1884261"/>
    <lineage>
        <taxon>Eukaryota</taxon>
        <taxon>Fungi</taxon>
        <taxon>Dikarya</taxon>
        <taxon>Basidiomycota</taxon>
        <taxon>Agaricomycotina</taxon>
        <taxon>Agaricomycetes</taxon>
        <taxon>Agaricomycetidae</taxon>
        <taxon>Agaricales</taxon>
        <taxon>Pleurotineae</taxon>
        <taxon>Pterulaceae</taxon>
        <taxon>Pterulicium</taxon>
    </lineage>
</organism>
<dbReference type="PIRSF" id="PIRSF018153">
    <property type="entry name" value="Glyco_trans_15"/>
    <property type="match status" value="1"/>
</dbReference>
<accession>A0A5C3R393</accession>
<keyword evidence="2 4" id="KW-0808">Transferase</keyword>
<dbReference type="GO" id="GO:0005794">
    <property type="term" value="C:Golgi apparatus"/>
    <property type="evidence" value="ECO:0007669"/>
    <property type="project" value="TreeGrafter"/>
</dbReference>
<reference evidence="4 5" key="1">
    <citation type="journal article" date="2019" name="Nat. Ecol. Evol.">
        <title>Megaphylogeny resolves global patterns of mushroom evolution.</title>
        <authorList>
            <person name="Varga T."/>
            <person name="Krizsan K."/>
            <person name="Foldi C."/>
            <person name="Dima B."/>
            <person name="Sanchez-Garcia M."/>
            <person name="Sanchez-Ramirez S."/>
            <person name="Szollosi G.J."/>
            <person name="Szarkandi J.G."/>
            <person name="Papp V."/>
            <person name="Albert L."/>
            <person name="Andreopoulos W."/>
            <person name="Angelini C."/>
            <person name="Antonin V."/>
            <person name="Barry K.W."/>
            <person name="Bougher N.L."/>
            <person name="Buchanan P."/>
            <person name="Buyck B."/>
            <person name="Bense V."/>
            <person name="Catcheside P."/>
            <person name="Chovatia M."/>
            <person name="Cooper J."/>
            <person name="Damon W."/>
            <person name="Desjardin D."/>
            <person name="Finy P."/>
            <person name="Geml J."/>
            <person name="Haridas S."/>
            <person name="Hughes K."/>
            <person name="Justo A."/>
            <person name="Karasinski D."/>
            <person name="Kautmanova I."/>
            <person name="Kiss B."/>
            <person name="Kocsube S."/>
            <person name="Kotiranta H."/>
            <person name="LaButti K.M."/>
            <person name="Lechner B.E."/>
            <person name="Liimatainen K."/>
            <person name="Lipzen A."/>
            <person name="Lukacs Z."/>
            <person name="Mihaltcheva S."/>
            <person name="Morgado L.N."/>
            <person name="Niskanen T."/>
            <person name="Noordeloos M.E."/>
            <person name="Ohm R.A."/>
            <person name="Ortiz-Santana B."/>
            <person name="Ovrebo C."/>
            <person name="Racz N."/>
            <person name="Riley R."/>
            <person name="Savchenko A."/>
            <person name="Shiryaev A."/>
            <person name="Soop K."/>
            <person name="Spirin V."/>
            <person name="Szebenyi C."/>
            <person name="Tomsovsky M."/>
            <person name="Tulloss R.E."/>
            <person name="Uehling J."/>
            <person name="Grigoriev I.V."/>
            <person name="Vagvolgyi C."/>
            <person name="Papp T."/>
            <person name="Martin F.M."/>
            <person name="Miettinen O."/>
            <person name="Hibbett D.S."/>
            <person name="Nagy L.G."/>
        </authorList>
    </citation>
    <scope>NUCLEOTIDE SEQUENCE [LARGE SCALE GENOMIC DNA]</scope>
    <source>
        <strain evidence="4 5">CBS 309.79</strain>
    </source>
</reference>
<proteinExistence type="inferred from homology"/>
<dbReference type="Proteomes" id="UP000305067">
    <property type="component" value="Unassembled WGS sequence"/>
</dbReference>
<dbReference type="GO" id="GO:0016020">
    <property type="term" value="C:membrane"/>
    <property type="evidence" value="ECO:0007669"/>
    <property type="project" value="InterPro"/>
</dbReference>
<gene>
    <name evidence="4" type="ORF">BDV98DRAFT_558214</name>
</gene>
<dbReference type="OrthoDB" id="439943at2759"/>
<dbReference type="PANTHER" id="PTHR31121">
    <property type="entry name" value="ALPHA-1,2 MANNOSYLTRANSFERASE KTR1"/>
    <property type="match status" value="1"/>
</dbReference>
<keyword evidence="5" id="KW-1185">Reference proteome</keyword>
<feature type="active site" description="Nucleophile" evidence="3">
    <location>
        <position position="187"/>
    </location>
</feature>
<dbReference type="SUPFAM" id="SSF53448">
    <property type="entry name" value="Nucleotide-diphospho-sugar transferases"/>
    <property type="match status" value="1"/>
</dbReference>
<evidence type="ECO:0000256" key="3">
    <source>
        <dbReference type="PIRSR" id="PIRSR018153-1"/>
    </source>
</evidence>
<dbReference type="Pfam" id="PF01793">
    <property type="entry name" value="Glyco_transf_15"/>
    <property type="match status" value="1"/>
</dbReference>
<dbReference type="AlphaFoldDB" id="A0A5C3R393"/>
<dbReference type="GO" id="GO:0000032">
    <property type="term" value="P:cell wall mannoprotein biosynthetic process"/>
    <property type="evidence" value="ECO:0007669"/>
    <property type="project" value="TreeGrafter"/>
</dbReference>
<comment type="similarity">
    <text evidence="1">Belongs to the glycosyltransferase 15 family.</text>
</comment>
<evidence type="ECO:0000256" key="2">
    <source>
        <dbReference type="ARBA" id="ARBA00022679"/>
    </source>
</evidence>
<dbReference type="Gene3D" id="3.90.550.10">
    <property type="entry name" value="Spore Coat Polysaccharide Biosynthesis Protein SpsA, Chain A"/>
    <property type="match status" value="1"/>
</dbReference>